<dbReference type="InterPro" id="IPR056632">
    <property type="entry name" value="DUF7730"/>
</dbReference>
<dbReference type="Pfam" id="PF24864">
    <property type="entry name" value="DUF7730"/>
    <property type="match status" value="1"/>
</dbReference>
<proteinExistence type="predicted"/>
<dbReference type="EMBL" id="ML996696">
    <property type="protein sequence ID" value="KAF2399948.1"/>
    <property type="molecule type" value="Genomic_DNA"/>
</dbReference>
<protein>
    <recommendedName>
        <fullName evidence="1">DUF7730 domain-containing protein</fullName>
    </recommendedName>
</protein>
<evidence type="ECO:0000259" key="1">
    <source>
        <dbReference type="Pfam" id="PF24864"/>
    </source>
</evidence>
<dbReference type="AlphaFoldDB" id="A0A6G1HV66"/>
<dbReference type="Proteomes" id="UP000799640">
    <property type="component" value="Unassembled WGS sequence"/>
</dbReference>
<dbReference type="PANTHER" id="PTHR42085">
    <property type="entry name" value="F-BOX DOMAIN-CONTAINING PROTEIN"/>
    <property type="match status" value="1"/>
</dbReference>
<dbReference type="InterPro" id="IPR038883">
    <property type="entry name" value="AN11006-like"/>
</dbReference>
<feature type="domain" description="DUF7730" evidence="1">
    <location>
        <begin position="19"/>
        <end position="129"/>
    </location>
</feature>
<name>A0A6G1HV66_9PEZI</name>
<evidence type="ECO:0000313" key="2">
    <source>
        <dbReference type="EMBL" id="KAF2399948.1"/>
    </source>
</evidence>
<accession>A0A6G1HV66</accession>
<evidence type="ECO:0000313" key="3">
    <source>
        <dbReference type="Proteomes" id="UP000799640"/>
    </source>
</evidence>
<dbReference type="OrthoDB" id="62952at2759"/>
<gene>
    <name evidence="2" type="ORF">EJ06DRAFT_477844</name>
</gene>
<organism evidence="2 3">
    <name type="scientific">Trichodelitschia bisporula</name>
    <dbReference type="NCBI Taxonomy" id="703511"/>
    <lineage>
        <taxon>Eukaryota</taxon>
        <taxon>Fungi</taxon>
        <taxon>Dikarya</taxon>
        <taxon>Ascomycota</taxon>
        <taxon>Pezizomycotina</taxon>
        <taxon>Dothideomycetes</taxon>
        <taxon>Dothideomycetes incertae sedis</taxon>
        <taxon>Phaeotrichales</taxon>
        <taxon>Phaeotrichaceae</taxon>
        <taxon>Trichodelitschia</taxon>
    </lineage>
</organism>
<keyword evidence="3" id="KW-1185">Reference proteome</keyword>
<sequence>MDSPISEKLGSTSGTISTASRLLKLPAELRIIILRYLLPSATRQFKVYTDYDLIYTDKKWSCHSKHRHHERISPSLSILRTNRLIYYEALSILYGENAFHFIGSNFLPILDFIRRLSPEAQSLVRRIKITMLPDGRNPRAGQLEEFCRIVHYILPGLNKFDSDSWIWF</sequence>
<dbReference type="PANTHER" id="PTHR42085:SF1">
    <property type="entry name" value="F-BOX DOMAIN-CONTAINING PROTEIN"/>
    <property type="match status" value="1"/>
</dbReference>
<reference evidence="2" key="1">
    <citation type="journal article" date="2020" name="Stud. Mycol.">
        <title>101 Dothideomycetes genomes: a test case for predicting lifestyles and emergence of pathogens.</title>
        <authorList>
            <person name="Haridas S."/>
            <person name="Albert R."/>
            <person name="Binder M."/>
            <person name="Bloem J."/>
            <person name="Labutti K."/>
            <person name="Salamov A."/>
            <person name="Andreopoulos B."/>
            <person name="Baker S."/>
            <person name="Barry K."/>
            <person name="Bills G."/>
            <person name="Bluhm B."/>
            <person name="Cannon C."/>
            <person name="Castanera R."/>
            <person name="Culley D."/>
            <person name="Daum C."/>
            <person name="Ezra D."/>
            <person name="Gonzalez J."/>
            <person name="Henrissat B."/>
            <person name="Kuo A."/>
            <person name="Liang C."/>
            <person name="Lipzen A."/>
            <person name="Lutzoni F."/>
            <person name="Magnuson J."/>
            <person name="Mondo S."/>
            <person name="Nolan M."/>
            <person name="Ohm R."/>
            <person name="Pangilinan J."/>
            <person name="Park H.-J."/>
            <person name="Ramirez L."/>
            <person name="Alfaro M."/>
            <person name="Sun H."/>
            <person name="Tritt A."/>
            <person name="Yoshinaga Y."/>
            <person name="Zwiers L.-H."/>
            <person name="Turgeon B."/>
            <person name="Goodwin S."/>
            <person name="Spatafora J."/>
            <person name="Crous P."/>
            <person name="Grigoriev I."/>
        </authorList>
    </citation>
    <scope>NUCLEOTIDE SEQUENCE</scope>
    <source>
        <strain evidence="2">CBS 262.69</strain>
    </source>
</reference>